<dbReference type="Proteomes" id="UP000266177">
    <property type="component" value="Unassembled WGS sequence"/>
</dbReference>
<feature type="chain" id="PRO_5039230136" description="Lipoprotein" evidence="1">
    <location>
        <begin position="31"/>
        <end position="399"/>
    </location>
</feature>
<reference evidence="2 3" key="1">
    <citation type="submission" date="2018-09" db="EMBL/GenBank/DDBJ databases">
        <title>Paenibacillus SK2017-BO5.</title>
        <authorList>
            <person name="Piskunova J.V."/>
            <person name="Dubiley S.A."/>
            <person name="Severinov K.V."/>
        </authorList>
    </citation>
    <scope>NUCLEOTIDE SEQUENCE [LARGE SCALE GENOMIC DNA]</scope>
    <source>
        <strain evidence="2 3">BO5</strain>
    </source>
</reference>
<dbReference type="EMBL" id="QYZD01000001">
    <property type="protein sequence ID" value="RJG26737.1"/>
    <property type="molecule type" value="Genomic_DNA"/>
</dbReference>
<protein>
    <recommendedName>
        <fullName evidence="4">Lipoprotein</fullName>
    </recommendedName>
</protein>
<organism evidence="2 3">
    <name type="scientific">Paenibacillus thiaminolyticus</name>
    <name type="common">Bacillus thiaminolyticus</name>
    <dbReference type="NCBI Taxonomy" id="49283"/>
    <lineage>
        <taxon>Bacteria</taxon>
        <taxon>Bacillati</taxon>
        <taxon>Bacillota</taxon>
        <taxon>Bacilli</taxon>
        <taxon>Bacillales</taxon>
        <taxon>Paenibacillaceae</taxon>
        <taxon>Paenibacillus</taxon>
    </lineage>
</organism>
<dbReference type="PROSITE" id="PS51257">
    <property type="entry name" value="PROKAR_LIPOPROTEIN"/>
    <property type="match status" value="1"/>
</dbReference>
<comment type="caution">
    <text evidence="2">The sequence shown here is derived from an EMBL/GenBank/DDBJ whole genome shotgun (WGS) entry which is preliminary data.</text>
</comment>
<evidence type="ECO:0000256" key="1">
    <source>
        <dbReference type="SAM" id="SignalP"/>
    </source>
</evidence>
<evidence type="ECO:0008006" key="4">
    <source>
        <dbReference type="Google" id="ProtNLM"/>
    </source>
</evidence>
<evidence type="ECO:0000313" key="3">
    <source>
        <dbReference type="Proteomes" id="UP000266177"/>
    </source>
</evidence>
<evidence type="ECO:0000313" key="2">
    <source>
        <dbReference type="EMBL" id="RJG26737.1"/>
    </source>
</evidence>
<keyword evidence="1" id="KW-0732">Signal</keyword>
<feature type="signal peptide" evidence="1">
    <location>
        <begin position="1"/>
        <end position="30"/>
    </location>
</feature>
<dbReference type="AlphaFoldDB" id="A0A3A3H918"/>
<gene>
    <name evidence="2" type="ORF">DQX05_01530</name>
</gene>
<name>A0A3A3H918_PANTH</name>
<sequence length="399" mass="44933">MISYNTKPSGVVKRMSLLLCLLILSSTLLSCSHPASLPSSQIDMRLDDTVALVYYSTSLPKEYYNKGTSYLVRMNREGAIQTLLGEGLEWGSPVKLPDQDSLVIQRKHEIEVHTNEAKSASYTSPCPVSAGYRQMSGYLTGSRQYYSMFNQGVAWNGDYISILRWGDSNHHYCREIREFVEAQGSDGHTVYALTSEHASLQGLSLIAIELRDDQLISAKYPLLDIDTGSLIVQTDIVSVQEKLYAVFSTRNPDNRVKLQLMEIDTASHTANVYPLHTYGGELDNRYFSLSANSLGMAEGKLYYVDGYGTVFPFALDTRTAGQTYSLSGFEPTFDRNQEMGYARGNHYYLFRYDAALQAHKVEQYRLADGSLQQELRIPKVKDAISPEVYLYDFQMLSDL</sequence>
<proteinExistence type="predicted"/>
<accession>A0A3A3H918</accession>
<dbReference type="OrthoDB" id="2573204at2"/>